<name>A0AAD5CV25_AMBAR</name>
<gene>
    <name evidence="2" type="ORF">M8C21_032177</name>
</gene>
<evidence type="ECO:0000313" key="3">
    <source>
        <dbReference type="Proteomes" id="UP001206925"/>
    </source>
</evidence>
<proteinExistence type="predicted"/>
<evidence type="ECO:0000313" key="2">
    <source>
        <dbReference type="EMBL" id="KAI7746885.1"/>
    </source>
</evidence>
<organism evidence="2 3">
    <name type="scientific">Ambrosia artemisiifolia</name>
    <name type="common">Common ragweed</name>
    <dbReference type="NCBI Taxonomy" id="4212"/>
    <lineage>
        <taxon>Eukaryota</taxon>
        <taxon>Viridiplantae</taxon>
        <taxon>Streptophyta</taxon>
        <taxon>Embryophyta</taxon>
        <taxon>Tracheophyta</taxon>
        <taxon>Spermatophyta</taxon>
        <taxon>Magnoliopsida</taxon>
        <taxon>eudicotyledons</taxon>
        <taxon>Gunneridae</taxon>
        <taxon>Pentapetalae</taxon>
        <taxon>asterids</taxon>
        <taxon>campanulids</taxon>
        <taxon>Asterales</taxon>
        <taxon>Asteraceae</taxon>
        <taxon>Asteroideae</taxon>
        <taxon>Heliantheae alliance</taxon>
        <taxon>Heliantheae</taxon>
        <taxon>Ambrosia</taxon>
    </lineage>
</organism>
<dbReference type="Proteomes" id="UP001206925">
    <property type="component" value="Unassembled WGS sequence"/>
</dbReference>
<feature type="non-terminal residue" evidence="2">
    <location>
        <position position="1"/>
    </location>
</feature>
<evidence type="ECO:0000256" key="1">
    <source>
        <dbReference type="SAM" id="MobiDB-lite"/>
    </source>
</evidence>
<comment type="caution">
    <text evidence="2">The sequence shown here is derived from an EMBL/GenBank/DDBJ whole genome shotgun (WGS) entry which is preliminary data.</text>
</comment>
<keyword evidence="3" id="KW-1185">Reference proteome</keyword>
<dbReference type="AlphaFoldDB" id="A0AAD5CV25"/>
<reference evidence="2" key="1">
    <citation type="submission" date="2022-06" db="EMBL/GenBank/DDBJ databases">
        <title>Uncovering the hologenomic basis of an extraordinary plant invasion.</title>
        <authorList>
            <person name="Bieker V.C."/>
            <person name="Martin M.D."/>
            <person name="Gilbert T."/>
            <person name="Hodgins K."/>
            <person name="Battlay P."/>
            <person name="Petersen B."/>
            <person name="Wilson J."/>
        </authorList>
    </citation>
    <scope>NUCLEOTIDE SEQUENCE</scope>
    <source>
        <strain evidence="2">AA19_3_7</strain>
        <tissue evidence="2">Leaf</tissue>
    </source>
</reference>
<protein>
    <submittedName>
        <fullName evidence="2">Uncharacterized protein</fullName>
    </submittedName>
</protein>
<feature type="region of interest" description="Disordered" evidence="1">
    <location>
        <begin position="34"/>
        <end position="60"/>
    </location>
</feature>
<sequence length="114" mass="12984">MTLMYQVEYLHIKAWLTMQDIGMSSEALFDDKTQESSDVSVNEKSEVVTIDDSPRNRPKIDVPEEENRLLMEVKETSILSWLQNFENGVTLADILKHFTGSTEAAVVDVLNCME</sequence>
<dbReference type="EMBL" id="JAMZMK010006881">
    <property type="protein sequence ID" value="KAI7746885.1"/>
    <property type="molecule type" value="Genomic_DNA"/>
</dbReference>
<accession>A0AAD5CV25</accession>